<name>A0A381VM70_9ZZZZ</name>
<sequence length="251" mass="27442">MPTLGGGCRVIEPNEGQISREGNRRRRWTVGAAVAAARDIEQSVSQFDKGLSPGQINPTSEEVHYVSAGSGTCYVDGYGYQVKIGSAVYVAPGKECCFDTLTGDLEVVSVCCPQIRDSRFDLQANTCPADPGETKPVVVVHQDNRKSIPTGDRWFKLLVDKSVGCQHVTQFLGFIPKSEAPVHHHTYEEAIYIVEGHGVLWANGKEALVAPGSCIYLPRRVKHSMKNLEDTPIRLMGVFHPSGSPATRYDE</sequence>
<evidence type="ECO:0000256" key="1">
    <source>
        <dbReference type="ARBA" id="ARBA00022723"/>
    </source>
</evidence>
<dbReference type="Pfam" id="PF07883">
    <property type="entry name" value="Cupin_2"/>
    <property type="match status" value="1"/>
</dbReference>
<protein>
    <recommendedName>
        <fullName evidence="2">Cupin type-2 domain-containing protein</fullName>
    </recommendedName>
</protein>
<dbReference type="GO" id="GO:0046872">
    <property type="term" value="F:metal ion binding"/>
    <property type="evidence" value="ECO:0007669"/>
    <property type="project" value="UniProtKB-KW"/>
</dbReference>
<dbReference type="InterPro" id="IPR051610">
    <property type="entry name" value="GPI/OXD"/>
</dbReference>
<gene>
    <name evidence="3" type="ORF">METZ01_LOCUS94263</name>
</gene>
<dbReference type="PANTHER" id="PTHR35848:SF6">
    <property type="entry name" value="CUPIN TYPE-2 DOMAIN-CONTAINING PROTEIN"/>
    <property type="match status" value="1"/>
</dbReference>
<dbReference type="InterPro" id="IPR014710">
    <property type="entry name" value="RmlC-like_jellyroll"/>
</dbReference>
<dbReference type="InterPro" id="IPR011051">
    <property type="entry name" value="RmlC_Cupin_sf"/>
</dbReference>
<dbReference type="Gene3D" id="2.60.120.10">
    <property type="entry name" value="Jelly Rolls"/>
    <property type="match status" value="1"/>
</dbReference>
<reference evidence="3" key="1">
    <citation type="submission" date="2018-05" db="EMBL/GenBank/DDBJ databases">
        <authorList>
            <person name="Lanie J.A."/>
            <person name="Ng W.-L."/>
            <person name="Kazmierczak K.M."/>
            <person name="Andrzejewski T.M."/>
            <person name="Davidsen T.M."/>
            <person name="Wayne K.J."/>
            <person name="Tettelin H."/>
            <person name="Glass J.I."/>
            <person name="Rusch D."/>
            <person name="Podicherti R."/>
            <person name="Tsui H.-C.T."/>
            <person name="Winkler M.E."/>
        </authorList>
    </citation>
    <scope>NUCLEOTIDE SEQUENCE</scope>
</reference>
<dbReference type="EMBL" id="UINC01009229">
    <property type="protein sequence ID" value="SVA41409.1"/>
    <property type="molecule type" value="Genomic_DNA"/>
</dbReference>
<dbReference type="InterPro" id="IPR013096">
    <property type="entry name" value="Cupin_2"/>
</dbReference>
<accession>A0A381VM70</accession>
<feature type="domain" description="Cupin type-2" evidence="2">
    <location>
        <begin position="175"/>
        <end position="238"/>
    </location>
</feature>
<proteinExistence type="predicted"/>
<dbReference type="SUPFAM" id="SSF51182">
    <property type="entry name" value="RmlC-like cupins"/>
    <property type="match status" value="2"/>
</dbReference>
<keyword evidence="1" id="KW-0479">Metal-binding</keyword>
<dbReference type="AlphaFoldDB" id="A0A381VM70"/>
<organism evidence="3">
    <name type="scientific">marine metagenome</name>
    <dbReference type="NCBI Taxonomy" id="408172"/>
    <lineage>
        <taxon>unclassified sequences</taxon>
        <taxon>metagenomes</taxon>
        <taxon>ecological metagenomes</taxon>
    </lineage>
</organism>
<dbReference type="PANTHER" id="PTHR35848">
    <property type="entry name" value="OXALATE-BINDING PROTEIN"/>
    <property type="match status" value="1"/>
</dbReference>
<evidence type="ECO:0000313" key="3">
    <source>
        <dbReference type="EMBL" id="SVA41409.1"/>
    </source>
</evidence>
<evidence type="ECO:0000259" key="2">
    <source>
        <dbReference type="Pfam" id="PF07883"/>
    </source>
</evidence>